<feature type="compositionally biased region" description="Basic residues" evidence="1">
    <location>
        <begin position="133"/>
        <end position="147"/>
    </location>
</feature>
<accession>A0A6P8K939</accession>
<sequence>MALRFVVLLSAWMVLAQGSFLRGSDIIISEAEVPQKGYLPVEDASVHQVLHNEPLSAGVGNYHQGVHLYQSQSHHHEHGPHYHLESHHHLSESHHHHQLSESHHLIHGSPQHHYHGSHPHQQLEAPVHEVHGSHHQHPIHASPHHHNHLEAPYHGTHGVHHLHHQRNCHATIHCPRVHSPTYATDGHLCYKVDNSCELAVLNCLRRNELKPVLRHIGHHECHRLPSAHRTH</sequence>
<feature type="region of interest" description="Disordered" evidence="1">
    <location>
        <begin position="70"/>
        <end position="160"/>
    </location>
</feature>
<protein>
    <submittedName>
        <fullName evidence="4">Histidine-rich glycoprotein</fullName>
    </submittedName>
</protein>
<evidence type="ECO:0000313" key="3">
    <source>
        <dbReference type="Proteomes" id="UP000515162"/>
    </source>
</evidence>
<dbReference type="AlphaFoldDB" id="A0A6P8K939"/>
<organism evidence="3 4">
    <name type="scientific">Drosophila mauritiana</name>
    <name type="common">Fruit fly</name>
    <dbReference type="NCBI Taxonomy" id="7226"/>
    <lineage>
        <taxon>Eukaryota</taxon>
        <taxon>Metazoa</taxon>
        <taxon>Ecdysozoa</taxon>
        <taxon>Arthropoda</taxon>
        <taxon>Hexapoda</taxon>
        <taxon>Insecta</taxon>
        <taxon>Pterygota</taxon>
        <taxon>Neoptera</taxon>
        <taxon>Endopterygota</taxon>
        <taxon>Diptera</taxon>
        <taxon>Brachycera</taxon>
        <taxon>Muscomorpha</taxon>
        <taxon>Ephydroidea</taxon>
        <taxon>Drosophilidae</taxon>
        <taxon>Drosophila</taxon>
        <taxon>Sophophora</taxon>
    </lineage>
</organism>
<keyword evidence="2" id="KW-0732">Signal</keyword>
<feature type="chain" id="PRO_5028096028" evidence="2">
    <location>
        <begin position="19"/>
        <end position="231"/>
    </location>
</feature>
<proteinExistence type="predicted"/>
<reference evidence="4" key="1">
    <citation type="submission" date="2025-08" db="UniProtKB">
        <authorList>
            <consortium name="RefSeq"/>
        </authorList>
    </citation>
    <scope>IDENTIFICATION</scope>
    <source>
        <strain evidence="4">Mau12</strain>
        <tissue evidence="4">Whole Body</tissue>
    </source>
</reference>
<evidence type="ECO:0000256" key="2">
    <source>
        <dbReference type="SAM" id="SignalP"/>
    </source>
</evidence>
<dbReference type="Proteomes" id="UP000515162">
    <property type="component" value="Chromosome 3R"/>
</dbReference>
<keyword evidence="3" id="KW-1185">Reference proteome</keyword>
<name>A0A6P8K939_DROMA</name>
<evidence type="ECO:0000256" key="1">
    <source>
        <dbReference type="SAM" id="MobiDB-lite"/>
    </source>
</evidence>
<feature type="compositionally biased region" description="Basic and acidic residues" evidence="1">
    <location>
        <begin position="79"/>
        <end position="104"/>
    </location>
</feature>
<dbReference type="RefSeq" id="XP_033165500.1">
    <property type="nucleotide sequence ID" value="XM_033309609.1"/>
</dbReference>
<feature type="signal peptide" evidence="2">
    <location>
        <begin position="1"/>
        <end position="18"/>
    </location>
</feature>
<evidence type="ECO:0000313" key="4">
    <source>
        <dbReference type="RefSeq" id="XP_033165500.1"/>
    </source>
</evidence>
<dbReference type="GeneID" id="117144453"/>
<gene>
    <name evidence="4" type="primary">LOC117144453</name>
</gene>